<keyword evidence="2" id="KW-1133">Transmembrane helix</keyword>
<keyword evidence="2" id="KW-0812">Transmembrane</keyword>
<comment type="caution">
    <text evidence="3">The sequence shown here is derived from an EMBL/GenBank/DDBJ whole genome shotgun (WGS) entry which is preliminary data.</text>
</comment>
<evidence type="ECO:0000256" key="1">
    <source>
        <dbReference type="SAM" id="MobiDB-lite"/>
    </source>
</evidence>
<feature type="compositionally biased region" description="Basic and acidic residues" evidence="1">
    <location>
        <begin position="106"/>
        <end position="128"/>
    </location>
</feature>
<reference evidence="3" key="1">
    <citation type="submission" date="2023-03" db="EMBL/GenBank/DDBJ databases">
        <title>Massive genome expansion in bonnet fungi (Mycena s.s.) driven by repeated elements and novel gene families across ecological guilds.</title>
        <authorList>
            <consortium name="Lawrence Berkeley National Laboratory"/>
            <person name="Harder C.B."/>
            <person name="Miyauchi S."/>
            <person name="Viragh M."/>
            <person name="Kuo A."/>
            <person name="Thoen E."/>
            <person name="Andreopoulos B."/>
            <person name="Lu D."/>
            <person name="Skrede I."/>
            <person name="Drula E."/>
            <person name="Henrissat B."/>
            <person name="Morin E."/>
            <person name="Kohler A."/>
            <person name="Barry K."/>
            <person name="LaButti K."/>
            <person name="Morin E."/>
            <person name="Salamov A."/>
            <person name="Lipzen A."/>
            <person name="Mereny Z."/>
            <person name="Hegedus B."/>
            <person name="Baldrian P."/>
            <person name="Stursova M."/>
            <person name="Weitz H."/>
            <person name="Taylor A."/>
            <person name="Grigoriev I.V."/>
            <person name="Nagy L.G."/>
            <person name="Martin F."/>
            <person name="Kauserud H."/>
        </authorList>
    </citation>
    <scope>NUCLEOTIDE SEQUENCE</scope>
    <source>
        <strain evidence="3">9144</strain>
    </source>
</reference>
<gene>
    <name evidence="3" type="ORF">GGX14DRAFT_384836</name>
</gene>
<dbReference type="Proteomes" id="UP001219525">
    <property type="component" value="Unassembled WGS sequence"/>
</dbReference>
<name>A0AAD6YT06_9AGAR</name>
<keyword evidence="4" id="KW-1185">Reference proteome</keyword>
<dbReference type="AlphaFoldDB" id="A0AAD6YT06"/>
<organism evidence="3 4">
    <name type="scientific">Mycena pura</name>
    <dbReference type="NCBI Taxonomy" id="153505"/>
    <lineage>
        <taxon>Eukaryota</taxon>
        <taxon>Fungi</taxon>
        <taxon>Dikarya</taxon>
        <taxon>Basidiomycota</taxon>
        <taxon>Agaricomycotina</taxon>
        <taxon>Agaricomycetes</taxon>
        <taxon>Agaricomycetidae</taxon>
        <taxon>Agaricales</taxon>
        <taxon>Marasmiineae</taxon>
        <taxon>Mycenaceae</taxon>
        <taxon>Mycena</taxon>
    </lineage>
</organism>
<feature type="transmembrane region" description="Helical" evidence="2">
    <location>
        <begin position="396"/>
        <end position="415"/>
    </location>
</feature>
<feature type="transmembrane region" description="Helical" evidence="2">
    <location>
        <begin position="435"/>
        <end position="458"/>
    </location>
</feature>
<feature type="region of interest" description="Disordered" evidence="1">
    <location>
        <begin position="80"/>
        <end position="182"/>
    </location>
</feature>
<feature type="region of interest" description="Disordered" evidence="1">
    <location>
        <begin position="337"/>
        <end position="360"/>
    </location>
</feature>
<evidence type="ECO:0000313" key="4">
    <source>
        <dbReference type="Proteomes" id="UP001219525"/>
    </source>
</evidence>
<feature type="transmembrane region" description="Helical" evidence="2">
    <location>
        <begin position="491"/>
        <end position="513"/>
    </location>
</feature>
<evidence type="ECO:0000313" key="3">
    <source>
        <dbReference type="EMBL" id="KAJ7228350.1"/>
    </source>
</evidence>
<feature type="compositionally biased region" description="Polar residues" evidence="1">
    <location>
        <begin position="45"/>
        <end position="58"/>
    </location>
</feature>
<proteinExistence type="predicted"/>
<evidence type="ECO:0000256" key="2">
    <source>
        <dbReference type="SAM" id="Phobius"/>
    </source>
</evidence>
<dbReference type="EMBL" id="JARJCW010000002">
    <property type="protein sequence ID" value="KAJ7228350.1"/>
    <property type="molecule type" value="Genomic_DNA"/>
</dbReference>
<protein>
    <submittedName>
        <fullName evidence="3">Uncharacterized protein</fullName>
    </submittedName>
</protein>
<keyword evidence="2" id="KW-0472">Membrane</keyword>
<feature type="region of interest" description="Disordered" evidence="1">
    <location>
        <begin position="32"/>
        <end position="61"/>
    </location>
</feature>
<feature type="transmembrane region" description="Helical" evidence="2">
    <location>
        <begin position="519"/>
        <end position="541"/>
    </location>
</feature>
<sequence>MPPSSSGLYRSQARHRRLHYARPSYVPYDPAALTADAERKEGTGLRSSTTPMCEWRSQSQEEVRDDLACPSFQKLLRRRQGEELGGRGPQARFGWALRTGPGEATRGTRREEGRCGHGRGGGDSDGGRFGRQGSVGEIRGDEEDGGKATGSRHLSYSFAPMSTSLIPSSPAPRDNSDGAGDKAVRIWGGAAFGGPLTGHTDAKTDQFDNSTKADRSKQAVISVRIAAESLDEGCVKLKPNLWNRPDAEKTLSVTDQKIETERFRRTGDAGDITLYEEACPANAPLHCSSFHNLAIERFQPRGVICDLNIAITHCEALIASPANTTDAERLNPLPTPNITVDPDTAQPPRAKVGSVEGGTESTVYDRNEGMLVSRSPADEFTPASSSIKASTKIMNGLALLTIVYAGTAAQILRAIRADDKLKDVTGGVPMTALNFASYAAIVFNLLVVAASVCTAHQLRRIARNEMRGGGNRPTGNSVFGARRLGQFLFKLAMLCAVLGFLLLYSELLIYALLRGGLAAGLVLVGLMVSAMAVLACALTFVRRPIGCKDEV</sequence>
<accession>A0AAD6YT06</accession>